<comment type="caution">
    <text evidence="1">The sequence shown here is derived from an EMBL/GenBank/DDBJ whole genome shotgun (WGS) entry which is preliminary data.</text>
</comment>
<organism evidence="1 2">
    <name type="scientific">Saccharopolyspora taberi</name>
    <dbReference type="NCBI Taxonomy" id="60895"/>
    <lineage>
        <taxon>Bacteria</taxon>
        <taxon>Bacillati</taxon>
        <taxon>Actinomycetota</taxon>
        <taxon>Actinomycetes</taxon>
        <taxon>Pseudonocardiales</taxon>
        <taxon>Pseudonocardiaceae</taxon>
        <taxon>Saccharopolyspora</taxon>
    </lineage>
</organism>
<keyword evidence="2" id="KW-1185">Reference proteome</keyword>
<reference evidence="1 2" key="1">
    <citation type="journal article" date="2019" name="Int. J. Syst. Evol. Microbiol.">
        <title>The Global Catalogue of Microorganisms (GCM) 10K type strain sequencing project: providing services to taxonomists for standard genome sequencing and annotation.</title>
        <authorList>
            <consortium name="The Broad Institute Genomics Platform"/>
            <consortium name="The Broad Institute Genome Sequencing Center for Infectious Disease"/>
            <person name="Wu L."/>
            <person name="Ma J."/>
        </authorList>
    </citation>
    <scope>NUCLEOTIDE SEQUENCE [LARGE SCALE GENOMIC DNA]</scope>
    <source>
        <strain evidence="1 2">JCM 9383</strain>
    </source>
</reference>
<gene>
    <name evidence="1" type="ORF">GCM10010470_64810</name>
</gene>
<evidence type="ECO:0000313" key="2">
    <source>
        <dbReference type="Proteomes" id="UP001500979"/>
    </source>
</evidence>
<accession>A0ABN3VMS9</accession>
<protein>
    <submittedName>
        <fullName evidence="1">Uncharacterized protein</fullName>
    </submittedName>
</protein>
<dbReference type="EMBL" id="BAAAUX010000041">
    <property type="protein sequence ID" value="GAA2820534.1"/>
    <property type="molecule type" value="Genomic_DNA"/>
</dbReference>
<evidence type="ECO:0000313" key="1">
    <source>
        <dbReference type="EMBL" id="GAA2820534.1"/>
    </source>
</evidence>
<proteinExistence type="predicted"/>
<dbReference type="Proteomes" id="UP001500979">
    <property type="component" value="Unassembled WGS sequence"/>
</dbReference>
<name>A0ABN3VMS9_9PSEU</name>
<sequence>MPVDLVDRRPGRLHGVGDTVQLQQRKERFLRVHDQDATGHRARPDARAEWDVCHSDGSGALRNALISDSRQKLV</sequence>